<dbReference type="InterPro" id="IPR044607">
    <property type="entry name" value="RKD-like"/>
</dbReference>
<dbReference type="InterPro" id="IPR003035">
    <property type="entry name" value="RWP-RK_dom"/>
</dbReference>
<name>D8LEC2_ECTSI</name>
<keyword evidence="4" id="KW-0238">DNA-binding</keyword>
<dbReference type="PANTHER" id="PTHR46373">
    <property type="entry name" value="PROTEIN RKD4"/>
    <property type="match status" value="1"/>
</dbReference>
<proteinExistence type="predicted"/>
<evidence type="ECO:0000256" key="6">
    <source>
        <dbReference type="ARBA" id="ARBA00023242"/>
    </source>
</evidence>
<evidence type="ECO:0000256" key="3">
    <source>
        <dbReference type="ARBA" id="ARBA00023054"/>
    </source>
</evidence>
<feature type="compositionally biased region" description="Low complexity" evidence="7">
    <location>
        <begin position="527"/>
        <end position="547"/>
    </location>
</feature>
<accession>D8LEC2</accession>
<feature type="compositionally biased region" description="Basic and acidic residues" evidence="7">
    <location>
        <begin position="9"/>
        <end position="27"/>
    </location>
</feature>
<feature type="compositionally biased region" description="Low complexity" evidence="7">
    <location>
        <begin position="244"/>
        <end position="254"/>
    </location>
</feature>
<dbReference type="Pfam" id="PF02042">
    <property type="entry name" value="RWP-RK"/>
    <property type="match status" value="1"/>
</dbReference>
<dbReference type="Proteomes" id="UP000002630">
    <property type="component" value="Unassembled WGS sequence"/>
</dbReference>
<dbReference type="InParanoid" id="D8LEC2"/>
<feature type="compositionally biased region" description="Low complexity" evidence="7">
    <location>
        <begin position="389"/>
        <end position="400"/>
    </location>
</feature>
<evidence type="ECO:0000313" key="9">
    <source>
        <dbReference type="EMBL" id="CBN74207.1"/>
    </source>
</evidence>
<dbReference type="PROSITE" id="PS51519">
    <property type="entry name" value="RWP_RK"/>
    <property type="match status" value="1"/>
</dbReference>
<dbReference type="GO" id="GO:0003700">
    <property type="term" value="F:DNA-binding transcription factor activity"/>
    <property type="evidence" value="ECO:0007669"/>
    <property type="project" value="InterPro"/>
</dbReference>
<evidence type="ECO:0000259" key="8">
    <source>
        <dbReference type="PROSITE" id="PS51519"/>
    </source>
</evidence>
<feature type="region of interest" description="Disordered" evidence="7">
    <location>
        <begin position="527"/>
        <end position="549"/>
    </location>
</feature>
<comment type="function">
    <text evidence="1">Putative transcription factor.</text>
</comment>
<sequence length="578" mass="59123">MHTPLLNSHHRDTGLLETLEKPDKEPSTSRQQDTVMSLSTHSGTRGRPPANRASCGNSTIPDITVRSPADGLPPRLAIPHEPPKVPRRTPSKGNKRETLADIAKRIPVGLMRHYFNYPLRAAAEAMDISVTTLKRLCRRHGVKRWPHRQICGINRTLNDLETQHDTAKGDEVDSVADQLRQLYRRRDVIIELAFESDDESISNGSDDAPPAGRKLSKRGSFTSSDGGGSSASSSSFPSPPSSPSPSRSSSFVSPPASPTPTDERTHTAAGVTWLNNGAPGTGLPSLAPVLSVTVSSGGGGGGGGSSSSRSSKCPAVRSRGSSRGAKISSGGVGSSGSSGSYGKTSSGSMRPHRPSGTSGSGRSKGPRKPRSSAMFGSIPGLGKVPPPVVTVATGAAVSTTLSLPERTSASTSTSTSPVRADASTETSSRVTIPVPSRPLSASIPANSSSTHDGGGTSTVARLSLIGSGASWISDNDAPSPSTTSVDILGLGPHGSQKMDDLAILGDLLFGPDDAAVAAAAAAGVRAQSSAATYPPPSSTTSPPSSSYERGFSAGLASASNWGGGLCWDANGLSHLGPL</sequence>
<evidence type="ECO:0000256" key="7">
    <source>
        <dbReference type="SAM" id="MobiDB-lite"/>
    </source>
</evidence>
<protein>
    <submittedName>
        <fullName evidence="9">NIN-like transcription factor</fullName>
    </submittedName>
</protein>
<evidence type="ECO:0000256" key="5">
    <source>
        <dbReference type="ARBA" id="ARBA00023163"/>
    </source>
</evidence>
<feature type="region of interest" description="Disordered" evidence="7">
    <location>
        <begin position="198"/>
        <end position="459"/>
    </location>
</feature>
<dbReference type="EMBL" id="FN649760">
    <property type="protein sequence ID" value="CBN74207.1"/>
    <property type="molecule type" value="Genomic_DNA"/>
</dbReference>
<dbReference type="AlphaFoldDB" id="D8LEC2"/>
<keyword evidence="5" id="KW-0804">Transcription</keyword>
<evidence type="ECO:0000256" key="2">
    <source>
        <dbReference type="ARBA" id="ARBA00023015"/>
    </source>
</evidence>
<feature type="compositionally biased region" description="Low complexity" evidence="7">
    <location>
        <begin position="337"/>
        <end position="348"/>
    </location>
</feature>
<gene>
    <name evidence="9" type="primary">NIN-like</name>
    <name evidence="9" type="ORF">Esi_0013_0140</name>
</gene>
<keyword evidence="3" id="KW-0175">Coiled coil</keyword>
<evidence type="ECO:0000256" key="1">
    <source>
        <dbReference type="ARBA" id="ARBA00004049"/>
    </source>
</evidence>
<keyword evidence="10" id="KW-1185">Reference proteome</keyword>
<organism evidence="9 10">
    <name type="scientific">Ectocarpus siliculosus</name>
    <name type="common">Brown alga</name>
    <name type="synonym">Conferva siliculosa</name>
    <dbReference type="NCBI Taxonomy" id="2880"/>
    <lineage>
        <taxon>Eukaryota</taxon>
        <taxon>Sar</taxon>
        <taxon>Stramenopiles</taxon>
        <taxon>Ochrophyta</taxon>
        <taxon>PX clade</taxon>
        <taxon>Phaeophyceae</taxon>
        <taxon>Ectocarpales</taxon>
        <taxon>Ectocarpaceae</taxon>
        <taxon>Ectocarpus</taxon>
    </lineage>
</organism>
<feature type="compositionally biased region" description="Low complexity" evidence="7">
    <location>
        <begin position="220"/>
        <end position="236"/>
    </location>
</feature>
<feature type="domain" description="RWP-RK" evidence="8">
    <location>
        <begin position="89"/>
        <end position="173"/>
    </location>
</feature>
<dbReference type="OrthoDB" id="6270329at2759"/>
<feature type="compositionally biased region" description="Polar residues" evidence="7">
    <location>
        <begin position="28"/>
        <end position="43"/>
    </location>
</feature>
<feature type="region of interest" description="Disordered" evidence="7">
    <location>
        <begin position="1"/>
        <end position="96"/>
    </location>
</feature>
<dbReference type="GO" id="GO:0003677">
    <property type="term" value="F:DNA binding"/>
    <property type="evidence" value="ECO:0007669"/>
    <property type="project" value="UniProtKB-KW"/>
</dbReference>
<feature type="compositionally biased region" description="Gly residues" evidence="7">
    <location>
        <begin position="296"/>
        <end position="305"/>
    </location>
</feature>
<reference evidence="9 10" key="1">
    <citation type="journal article" date="2010" name="Nature">
        <title>The Ectocarpus genome and the independent evolution of multicellularity in brown algae.</title>
        <authorList>
            <person name="Cock J.M."/>
            <person name="Sterck L."/>
            <person name="Rouze P."/>
            <person name="Scornet D."/>
            <person name="Allen A.E."/>
            <person name="Amoutzias G."/>
            <person name="Anthouard V."/>
            <person name="Artiguenave F."/>
            <person name="Aury J.M."/>
            <person name="Badger J.H."/>
            <person name="Beszteri B."/>
            <person name="Billiau K."/>
            <person name="Bonnet E."/>
            <person name="Bothwell J.H."/>
            <person name="Bowler C."/>
            <person name="Boyen C."/>
            <person name="Brownlee C."/>
            <person name="Carrano C.J."/>
            <person name="Charrier B."/>
            <person name="Cho G.Y."/>
            <person name="Coelho S.M."/>
            <person name="Collen J."/>
            <person name="Corre E."/>
            <person name="Da Silva C."/>
            <person name="Delage L."/>
            <person name="Delaroque N."/>
            <person name="Dittami S.M."/>
            <person name="Doulbeau S."/>
            <person name="Elias M."/>
            <person name="Farnham G."/>
            <person name="Gachon C.M."/>
            <person name="Gschloessl B."/>
            <person name="Heesch S."/>
            <person name="Jabbari K."/>
            <person name="Jubin C."/>
            <person name="Kawai H."/>
            <person name="Kimura K."/>
            <person name="Kloareg B."/>
            <person name="Kupper F.C."/>
            <person name="Lang D."/>
            <person name="Le Bail A."/>
            <person name="Leblanc C."/>
            <person name="Lerouge P."/>
            <person name="Lohr M."/>
            <person name="Lopez P.J."/>
            <person name="Martens C."/>
            <person name="Maumus F."/>
            <person name="Michel G."/>
            <person name="Miranda-Saavedra D."/>
            <person name="Morales J."/>
            <person name="Moreau H."/>
            <person name="Motomura T."/>
            <person name="Nagasato C."/>
            <person name="Napoli C.A."/>
            <person name="Nelson D.R."/>
            <person name="Nyvall-Collen P."/>
            <person name="Peters A.F."/>
            <person name="Pommier C."/>
            <person name="Potin P."/>
            <person name="Poulain J."/>
            <person name="Quesneville H."/>
            <person name="Read B."/>
            <person name="Rensing S.A."/>
            <person name="Ritter A."/>
            <person name="Rousvoal S."/>
            <person name="Samanta M."/>
            <person name="Samson G."/>
            <person name="Schroeder D.C."/>
            <person name="Segurens B."/>
            <person name="Strittmatter M."/>
            <person name="Tonon T."/>
            <person name="Tregear J.W."/>
            <person name="Valentin K."/>
            <person name="von Dassow P."/>
            <person name="Yamagishi T."/>
            <person name="Van de Peer Y."/>
            <person name="Wincker P."/>
        </authorList>
    </citation>
    <scope>NUCLEOTIDE SEQUENCE [LARGE SCALE GENOMIC DNA]</scope>
    <source>
        <strain evidence="10">Ec32 / CCAP1310/4</strain>
    </source>
</reference>
<feature type="compositionally biased region" description="Low complexity" evidence="7">
    <location>
        <begin position="407"/>
        <end position="416"/>
    </location>
</feature>
<evidence type="ECO:0000256" key="4">
    <source>
        <dbReference type="ARBA" id="ARBA00023125"/>
    </source>
</evidence>
<dbReference type="PANTHER" id="PTHR46373:SF2">
    <property type="entry name" value="RWP-RK DOMAIN-CONTAINING PROTEIN"/>
    <property type="match status" value="1"/>
</dbReference>
<keyword evidence="6" id="KW-0539">Nucleus</keyword>
<evidence type="ECO:0000313" key="10">
    <source>
        <dbReference type="Proteomes" id="UP000002630"/>
    </source>
</evidence>
<keyword evidence="2" id="KW-0805">Transcription regulation</keyword>